<evidence type="ECO:0000313" key="1">
    <source>
        <dbReference type="EMBL" id="JAD25771.1"/>
    </source>
</evidence>
<dbReference type="AlphaFoldDB" id="A0A0A8YIG2"/>
<sequence length="63" mass="7372">MMRLLRPFLHCLSTPLIALHHQLEKEVAVCGAKFWSPSFWSRLNQYCLAKTHEISIWLMVSSD</sequence>
<reference evidence="1" key="2">
    <citation type="journal article" date="2015" name="Data Brief">
        <title>Shoot transcriptome of the giant reed, Arundo donax.</title>
        <authorList>
            <person name="Barrero R.A."/>
            <person name="Guerrero F.D."/>
            <person name="Moolhuijzen P."/>
            <person name="Goolsby J.A."/>
            <person name="Tidwell J."/>
            <person name="Bellgard S.E."/>
            <person name="Bellgard M.I."/>
        </authorList>
    </citation>
    <scope>NUCLEOTIDE SEQUENCE</scope>
    <source>
        <tissue evidence="1">Shoot tissue taken approximately 20 cm above the soil surface</tissue>
    </source>
</reference>
<proteinExistence type="predicted"/>
<reference evidence="1" key="1">
    <citation type="submission" date="2014-09" db="EMBL/GenBank/DDBJ databases">
        <authorList>
            <person name="Magalhaes I.L.F."/>
            <person name="Oliveira U."/>
            <person name="Santos F.R."/>
            <person name="Vidigal T.H.D.A."/>
            <person name="Brescovit A.D."/>
            <person name="Santos A.J."/>
        </authorList>
    </citation>
    <scope>NUCLEOTIDE SEQUENCE</scope>
    <source>
        <tissue evidence="1">Shoot tissue taken approximately 20 cm above the soil surface</tissue>
    </source>
</reference>
<accession>A0A0A8YIG2</accession>
<organism evidence="1">
    <name type="scientific">Arundo donax</name>
    <name type="common">Giant reed</name>
    <name type="synonym">Donax arundinaceus</name>
    <dbReference type="NCBI Taxonomy" id="35708"/>
    <lineage>
        <taxon>Eukaryota</taxon>
        <taxon>Viridiplantae</taxon>
        <taxon>Streptophyta</taxon>
        <taxon>Embryophyta</taxon>
        <taxon>Tracheophyta</taxon>
        <taxon>Spermatophyta</taxon>
        <taxon>Magnoliopsida</taxon>
        <taxon>Liliopsida</taxon>
        <taxon>Poales</taxon>
        <taxon>Poaceae</taxon>
        <taxon>PACMAD clade</taxon>
        <taxon>Arundinoideae</taxon>
        <taxon>Arundineae</taxon>
        <taxon>Arundo</taxon>
    </lineage>
</organism>
<dbReference type="EMBL" id="GBRH01272124">
    <property type="protein sequence ID" value="JAD25771.1"/>
    <property type="molecule type" value="Transcribed_RNA"/>
</dbReference>
<name>A0A0A8YIG2_ARUDO</name>
<protein>
    <submittedName>
        <fullName evidence="1">Uncharacterized protein</fullName>
    </submittedName>
</protein>